<dbReference type="RefSeq" id="WP_345001138.1">
    <property type="nucleotide sequence ID" value="NZ_BAABFR010000139.1"/>
</dbReference>
<dbReference type="EMBL" id="BAABFR010000139">
    <property type="protein sequence ID" value="GAA4405470.1"/>
    <property type="molecule type" value="Genomic_DNA"/>
</dbReference>
<name>A0ABP8KFA6_9ACTN</name>
<organism evidence="1 2">
    <name type="scientific">Tsukamurella soli</name>
    <dbReference type="NCBI Taxonomy" id="644556"/>
    <lineage>
        <taxon>Bacteria</taxon>
        <taxon>Bacillati</taxon>
        <taxon>Actinomycetota</taxon>
        <taxon>Actinomycetes</taxon>
        <taxon>Mycobacteriales</taxon>
        <taxon>Tsukamurellaceae</taxon>
        <taxon>Tsukamurella</taxon>
    </lineage>
</organism>
<proteinExistence type="predicted"/>
<sequence length="56" mass="6053">MTPSEIAAWTAGRDAARDLRRELPGLSPDDAETYLLPAGMHPSDAAAWLRGFRSAL</sequence>
<evidence type="ECO:0000313" key="1">
    <source>
        <dbReference type="EMBL" id="GAA4405470.1"/>
    </source>
</evidence>
<accession>A0ABP8KFA6</accession>
<keyword evidence="2" id="KW-1185">Reference proteome</keyword>
<comment type="caution">
    <text evidence="1">The sequence shown here is derived from an EMBL/GenBank/DDBJ whole genome shotgun (WGS) entry which is preliminary data.</text>
</comment>
<evidence type="ECO:0000313" key="2">
    <source>
        <dbReference type="Proteomes" id="UP001500635"/>
    </source>
</evidence>
<dbReference type="Proteomes" id="UP001500635">
    <property type="component" value="Unassembled WGS sequence"/>
</dbReference>
<gene>
    <name evidence="1" type="ORF">GCM10023147_48630</name>
</gene>
<protein>
    <submittedName>
        <fullName evidence="1">Uncharacterized protein</fullName>
    </submittedName>
</protein>
<reference evidence="2" key="1">
    <citation type="journal article" date="2019" name="Int. J. Syst. Evol. Microbiol.">
        <title>The Global Catalogue of Microorganisms (GCM) 10K type strain sequencing project: providing services to taxonomists for standard genome sequencing and annotation.</title>
        <authorList>
            <consortium name="The Broad Institute Genomics Platform"/>
            <consortium name="The Broad Institute Genome Sequencing Center for Infectious Disease"/>
            <person name="Wu L."/>
            <person name="Ma J."/>
        </authorList>
    </citation>
    <scope>NUCLEOTIDE SEQUENCE [LARGE SCALE GENOMIC DNA]</scope>
    <source>
        <strain evidence="2">JCM 17688</strain>
    </source>
</reference>